<evidence type="ECO:0000313" key="2">
    <source>
        <dbReference type="Proteomes" id="UP000217289"/>
    </source>
</evidence>
<dbReference type="KEGG" id="mbd:MEBOL_002119"/>
<dbReference type="Proteomes" id="UP000217289">
    <property type="component" value="Chromosome"/>
</dbReference>
<reference evidence="1 2" key="1">
    <citation type="submission" date="2017-06" db="EMBL/GenBank/DDBJ databases">
        <authorList>
            <person name="Kim H.J."/>
            <person name="Triplett B.A."/>
        </authorList>
    </citation>
    <scope>NUCLEOTIDE SEQUENCE [LARGE SCALE GENOMIC DNA]</scope>
    <source>
        <strain evidence="1 2">DSM 14713</strain>
    </source>
</reference>
<protein>
    <submittedName>
        <fullName evidence="1">Uncharacterized protein</fullName>
    </submittedName>
</protein>
<dbReference type="EMBL" id="CP022163">
    <property type="protein sequence ID" value="ATB28670.1"/>
    <property type="molecule type" value="Genomic_DNA"/>
</dbReference>
<name>A0A250IBT3_9BACT</name>
<keyword evidence="2" id="KW-1185">Reference proteome</keyword>
<proteinExistence type="predicted"/>
<accession>A0A250IBT3</accession>
<gene>
    <name evidence="1" type="ORF">MEBOL_002119</name>
</gene>
<evidence type="ECO:0000313" key="1">
    <source>
        <dbReference type="EMBL" id="ATB28670.1"/>
    </source>
</evidence>
<dbReference type="AlphaFoldDB" id="A0A250IBT3"/>
<dbReference type="RefSeq" id="WP_245919636.1">
    <property type="nucleotide sequence ID" value="NZ_CP022163.1"/>
</dbReference>
<sequence>MLLAAEIDPKEDVSMRRTALRAAFALTTVATVAGLAVSPDAASAAPVTDWESGLTFYSDEFRTPVVNFPAPDGGCHPFPATARALVGWSNVENVIAYWTDDCSGQPIALGTLISFHPGEFASFTAY</sequence>
<organism evidence="1 2">
    <name type="scientific">Melittangium boletus DSM 14713</name>
    <dbReference type="NCBI Taxonomy" id="1294270"/>
    <lineage>
        <taxon>Bacteria</taxon>
        <taxon>Pseudomonadati</taxon>
        <taxon>Myxococcota</taxon>
        <taxon>Myxococcia</taxon>
        <taxon>Myxococcales</taxon>
        <taxon>Cystobacterineae</taxon>
        <taxon>Archangiaceae</taxon>
        <taxon>Melittangium</taxon>
    </lineage>
</organism>